<gene>
    <name evidence="2" type="ORF">BkAM31D_16670</name>
</gene>
<sequence length="183" mass="21288">MSVSLFSSIIPVVGDYQIWAPVLSTFWGAIIGGIIAGVLTLFGVNKTIDSSFKGIELNRNQLREERDKEVALTTAKERLKELYQPLDSLVSEFIFKYGAHSFQDLTLEEQRDFILLMNRSIIYADYNLDKKFIEIKWAHKEGNYENANEIYNEITDLIGDELMKLREQLKLPRIRYYHESDNK</sequence>
<keyword evidence="1" id="KW-0472">Membrane</keyword>
<evidence type="ECO:0000256" key="1">
    <source>
        <dbReference type="SAM" id="Phobius"/>
    </source>
</evidence>
<evidence type="ECO:0000313" key="2">
    <source>
        <dbReference type="EMBL" id="ARK31354.1"/>
    </source>
</evidence>
<keyword evidence="1" id="KW-1133">Transmembrane helix</keyword>
<keyword evidence="1" id="KW-0812">Transmembrane</keyword>
<keyword evidence="3" id="KW-1185">Reference proteome</keyword>
<proteinExistence type="predicted"/>
<reference evidence="2 3" key="1">
    <citation type="submission" date="2017-04" db="EMBL/GenBank/DDBJ databases">
        <title>Bacillus krulwichiae AM31D Genome sequencing and assembly.</title>
        <authorList>
            <person name="Krulwich T.A."/>
            <person name="Anastor L."/>
            <person name="Ehrlich R."/>
            <person name="Ehrlich G.D."/>
            <person name="Janto B."/>
        </authorList>
    </citation>
    <scope>NUCLEOTIDE SEQUENCE [LARGE SCALE GENOMIC DNA]</scope>
    <source>
        <strain evidence="2 3">AM31D</strain>
    </source>
</reference>
<dbReference type="Proteomes" id="UP000193006">
    <property type="component" value="Chromosome"/>
</dbReference>
<protein>
    <submittedName>
        <fullName evidence="2">Uncharacterized protein</fullName>
    </submittedName>
</protein>
<dbReference type="KEGG" id="bkw:BkAM31D_16670"/>
<feature type="transmembrane region" description="Helical" evidence="1">
    <location>
        <begin position="24"/>
        <end position="44"/>
    </location>
</feature>
<organism evidence="2 3">
    <name type="scientific">Halalkalibacter krulwichiae</name>
    <dbReference type="NCBI Taxonomy" id="199441"/>
    <lineage>
        <taxon>Bacteria</taxon>
        <taxon>Bacillati</taxon>
        <taxon>Bacillota</taxon>
        <taxon>Bacilli</taxon>
        <taxon>Bacillales</taxon>
        <taxon>Bacillaceae</taxon>
        <taxon>Halalkalibacter</taxon>
    </lineage>
</organism>
<evidence type="ECO:0000313" key="3">
    <source>
        <dbReference type="Proteomes" id="UP000193006"/>
    </source>
</evidence>
<dbReference type="EMBL" id="CP020814">
    <property type="protein sequence ID" value="ARK31354.1"/>
    <property type="molecule type" value="Genomic_DNA"/>
</dbReference>
<name>A0A1X9MFD7_9BACI</name>
<accession>A0A1X9MFD7</accession>
<dbReference type="AlphaFoldDB" id="A0A1X9MFD7"/>